<accession>A0A0E9WAW6</accession>
<protein>
    <submittedName>
        <fullName evidence="1">Uncharacterized protein</fullName>
    </submittedName>
</protein>
<reference evidence="1" key="2">
    <citation type="journal article" date="2015" name="Fish Shellfish Immunol.">
        <title>Early steps in the European eel (Anguilla anguilla)-Vibrio vulnificus interaction in the gills: Role of the RtxA13 toxin.</title>
        <authorList>
            <person name="Callol A."/>
            <person name="Pajuelo D."/>
            <person name="Ebbesson L."/>
            <person name="Teles M."/>
            <person name="MacKenzie S."/>
            <person name="Amaro C."/>
        </authorList>
    </citation>
    <scope>NUCLEOTIDE SEQUENCE</scope>
</reference>
<reference evidence="1" key="1">
    <citation type="submission" date="2014-11" db="EMBL/GenBank/DDBJ databases">
        <authorList>
            <person name="Amaro Gonzalez C."/>
        </authorList>
    </citation>
    <scope>NUCLEOTIDE SEQUENCE</scope>
</reference>
<dbReference type="AlphaFoldDB" id="A0A0E9WAW6"/>
<name>A0A0E9WAW6_ANGAN</name>
<dbReference type="EMBL" id="GBXM01021151">
    <property type="protein sequence ID" value="JAH87426.1"/>
    <property type="molecule type" value="Transcribed_RNA"/>
</dbReference>
<proteinExistence type="predicted"/>
<organism evidence="1">
    <name type="scientific">Anguilla anguilla</name>
    <name type="common">European freshwater eel</name>
    <name type="synonym">Muraena anguilla</name>
    <dbReference type="NCBI Taxonomy" id="7936"/>
    <lineage>
        <taxon>Eukaryota</taxon>
        <taxon>Metazoa</taxon>
        <taxon>Chordata</taxon>
        <taxon>Craniata</taxon>
        <taxon>Vertebrata</taxon>
        <taxon>Euteleostomi</taxon>
        <taxon>Actinopterygii</taxon>
        <taxon>Neopterygii</taxon>
        <taxon>Teleostei</taxon>
        <taxon>Anguilliformes</taxon>
        <taxon>Anguillidae</taxon>
        <taxon>Anguilla</taxon>
    </lineage>
</organism>
<sequence>MQTITELVKWKSFQKGRWFHILEAQQWTFALMRV</sequence>
<evidence type="ECO:0000313" key="1">
    <source>
        <dbReference type="EMBL" id="JAH87426.1"/>
    </source>
</evidence>